<keyword evidence="4 5" id="KW-0732">Signal</keyword>
<keyword evidence="3" id="KW-0813">Transport</keyword>
<dbReference type="RefSeq" id="WP_185015565.1">
    <property type="nucleotide sequence ID" value="NZ_AYKH01000009.1"/>
</dbReference>
<feature type="chain" id="PRO_5019230631" evidence="5">
    <location>
        <begin position="19"/>
        <end position="547"/>
    </location>
</feature>
<dbReference type="PANTHER" id="PTHR30290">
    <property type="entry name" value="PERIPLASMIC BINDING COMPONENT OF ABC TRANSPORTER"/>
    <property type="match status" value="1"/>
</dbReference>
<dbReference type="CDD" id="cd08504">
    <property type="entry name" value="PBP2_OppA"/>
    <property type="match status" value="1"/>
</dbReference>
<gene>
    <name evidence="7" type="ORF">SAOR_05905</name>
</gene>
<dbReference type="Gene3D" id="3.40.190.10">
    <property type="entry name" value="Periplasmic binding protein-like II"/>
    <property type="match status" value="1"/>
</dbReference>
<reference evidence="7 8" key="1">
    <citation type="submission" date="2013-10" db="EMBL/GenBank/DDBJ databases">
        <title>Salinisphaera orenii MK-B5 Genome Sequencing.</title>
        <authorList>
            <person name="Lai Q."/>
            <person name="Li C."/>
            <person name="Shao Z."/>
        </authorList>
    </citation>
    <scope>NUCLEOTIDE SEQUENCE [LARGE SCALE GENOMIC DNA]</scope>
    <source>
        <strain evidence="7 8">MK-B5</strain>
    </source>
</reference>
<dbReference type="GO" id="GO:0030288">
    <property type="term" value="C:outer membrane-bounded periplasmic space"/>
    <property type="evidence" value="ECO:0007669"/>
    <property type="project" value="TreeGrafter"/>
</dbReference>
<comment type="similarity">
    <text evidence="2">Belongs to the bacterial solute-binding protein 5 family.</text>
</comment>
<protein>
    <submittedName>
        <fullName evidence="7">Peptide transporter</fullName>
    </submittedName>
</protein>
<dbReference type="AlphaFoldDB" id="A0A423PSG0"/>
<proteinExistence type="inferred from homology"/>
<evidence type="ECO:0000256" key="3">
    <source>
        <dbReference type="ARBA" id="ARBA00022448"/>
    </source>
</evidence>
<comment type="subcellular location">
    <subcellularLocation>
        <location evidence="1">Cell envelope</location>
    </subcellularLocation>
</comment>
<dbReference type="Gene3D" id="3.10.105.10">
    <property type="entry name" value="Dipeptide-binding Protein, Domain 3"/>
    <property type="match status" value="1"/>
</dbReference>
<dbReference type="EMBL" id="AYKH01000009">
    <property type="protein sequence ID" value="ROO28508.1"/>
    <property type="molecule type" value="Genomic_DNA"/>
</dbReference>
<evidence type="ECO:0000259" key="6">
    <source>
        <dbReference type="Pfam" id="PF00496"/>
    </source>
</evidence>
<dbReference type="GO" id="GO:0015833">
    <property type="term" value="P:peptide transport"/>
    <property type="evidence" value="ECO:0007669"/>
    <property type="project" value="TreeGrafter"/>
</dbReference>
<feature type="signal peptide" evidence="5">
    <location>
        <begin position="1"/>
        <end position="18"/>
    </location>
</feature>
<dbReference type="FunFam" id="3.90.76.10:FF:000001">
    <property type="entry name" value="Oligopeptide ABC transporter substrate-binding protein"/>
    <property type="match status" value="1"/>
</dbReference>
<evidence type="ECO:0000256" key="1">
    <source>
        <dbReference type="ARBA" id="ARBA00004196"/>
    </source>
</evidence>
<keyword evidence="8" id="KW-1185">Reference proteome</keyword>
<organism evidence="7 8">
    <name type="scientific">Salinisphaera orenii MK-B5</name>
    <dbReference type="NCBI Taxonomy" id="856730"/>
    <lineage>
        <taxon>Bacteria</taxon>
        <taxon>Pseudomonadati</taxon>
        <taxon>Pseudomonadota</taxon>
        <taxon>Gammaproteobacteria</taxon>
        <taxon>Salinisphaerales</taxon>
        <taxon>Salinisphaeraceae</taxon>
        <taxon>Salinisphaera</taxon>
    </lineage>
</organism>
<accession>A0A423PSG0</accession>
<dbReference type="SUPFAM" id="SSF53850">
    <property type="entry name" value="Periplasmic binding protein-like II"/>
    <property type="match status" value="1"/>
</dbReference>
<evidence type="ECO:0000256" key="4">
    <source>
        <dbReference type="ARBA" id="ARBA00022729"/>
    </source>
</evidence>
<feature type="domain" description="Solute-binding protein family 5" evidence="6">
    <location>
        <begin position="87"/>
        <end position="466"/>
    </location>
</feature>
<sequence length="547" mass="60830">MRAVPLFCWLVVTSLLLAACGGGGEDERSSFPVEISPEVRDDGTTVFRRGNGAEPGTLDPHQARGVPAANILRDLYEGLVSISPTGEVEPGNAADWTISDDKLTYIFELRADARWSNGEPVTAQDYVYGLRRAVDPATASPYAQLHTPIEHAAAIIDGDRPPDSLGVRAVDDHRLEITLAEPTPYFLGTLAHPSSFPVYAPAVEAHGDAFTQPGNAVTNGAYTMDAWRVNSRISLVRNDAYWDDADTAIDRVEYYPIVDANSELSRYQAGELDWASMIPPSRLDAAREHIPDQLQIEPTLGVYYYGLNVRRAPFKDAPELRQALSMAIDREVIVDKITRGGEIPAYGWIPPAVDGYEGARFEWADLPADEREARARALYREAGYSEDEPLQVEIRYNSNEANKKIASVIQAMWRSVLGAEVELRNEEWKVFLDAVRSGRDTEAYRLAWIGDYDDPNTFFELMNSDFGLNGTGYASDAYDRLQEKQAHMPDGAERDEVMHAAEARLLADSPVIPIYFYTSKYLVKPYVTGFEGNPLDIYYSKDLAIEP</sequence>
<dbReference type="Proteomes" id="UP000283993">
    <property type="component" value="Unassembled WGS sequence"/>
</dbReference>
<dbReference type="Gene3D" id="3.90.76.10">
    <property type="entry name" value="Dipeptide-binding Protein, Domain 1"/>
    <property type="match status" value="1"/>
</dbReference>
<dbReference type="InterPro" id="IPR000914">
    <property type="entry name" value="SBP_5_dom"/>
</dbReference>
<dbReference type="PIRSF" id="PIRSF002741">
    <property type="entry name" value="MppA"/>
    <property type="match status" value="1"/>
</dbReference>
<name>A0A423PSG0_9GAMM</name>
<dbReference type="InterPro" id="IPR030678">
    <property type="entry name" value="Peptide/Ni-bd"/>
</dbReference>
<evidence type="ECO:0000256" key="5">
    <source>
        <dbReference type="SAM" id="SignalP"/>
    </source>
</evidence>
<evidence type="ECO:0000313" key="8">
    <source>
        <dbReference type="Proteomes" id="UP000283993"/>
    </source>
</evidence>
<dbReference type="Pfam" id="PF00496">
    <property type="entry name" value="SBP_bac_5"/>
    <property type="match status" value="1"/>
</dbReference>
<evidence type="ECO:0000256" key="2">
    <source>
        <dbReference type="ARBA" id="ARBA00005695"/>
    </source>
</evidence>
<evidence type="ECO:0000313" key="7">
    <source>
        <dbReference type="EMBL" id="ROO28508.1"/>
    </source>
</evidence>
<dbReference type="GO" id="GO:1904680">
    <property type="term" value="F:peptide transmembrane transporter activity"/>
    <property type="evidence" value="ECO:0007669"/>
    <property type="project" value="TreeGrafter"/>
</dbReference>
<dbReference type="InterPro" id="IPR039424">
    <property type="entry name" value="SBP_5"/>
</dbReference>
<dbReference type="GO" id="GO:0043190">
    <property type="term" value="C:ATP-binding cassette (ABC) transporter complex"/>
    <property type="evidence" value="ECO:0007669"/>
    <property type="project" value="InterPro"/>
</dbReference>
<comment type="caution">
    <text evidence="7">The sequence shown here is derived from an EMBL/GenBank/DDBJ whole genome shotgun (WGS) entry which is preliminary data.</text>
</comment>
<dbReference type="PROSITE" id="PS51257">
    <property type="entry name" value="PROKAR_LIPOPROTEIN"/>
    <property type="match status" value="1"/>
</dbReference>
<dbReference type="PANTHER" id="PTHR30290:SF10">
    <property type="entry name" value="PERIPLASMIC OLIGOPEPTIDE-BINDING PROTEIN-RELATED"/>
    <property type="match status" value="1"/>
</dbReference>